<accession>A0AAD7HM77</accession>
<proteinExistence type="predicted"/>
<evidence type="ECO:0000256" key="1">
    <source>
        <dbReference type="ARBA" id="ARBA00022729"/>
    </source>
</evidence>
<dbReference type="InterPro" id="IPR000254">
    <property type="entry name" value="CBD"/>
</dbReference>
<evidence type="ECO:0000313" key="5">
    <source>
        <dbReference type="Proteomes" id="UP001215280"/>
    </source>
</evidence>
<feature type="chain" id="PRO_5041916567" description="CBM1 domain-containing protein" evidence="2">
    <location>
        <begin position="19"/>
        <end position="73"/>
    </location>
</feature>
<protein>
    <recommendedName>
        <fullName evidence="3">CBM1 domain-containing protein</fullName>
    </recommendedName>
</protein>
<evidence type="ECO:0000259" key="3">
    <source>
        <dbReference type="PROSITE" id="PS51164"/>
    </source>
</evidence>
<dbReference type="GO" id="GO:0030248">
    <property type="term" value="F:cellulose binding"/>
    <property type="evidence" value="ECO:0007669"/>
    <property type="project" value="InterPro"/>
</dbReference>
<keyword evidence="1 2" id="KW-0732">Signal</keyword>
<name>A0AAD7HM77_9AGAR</name>
<dbReference type="GO" id="GO:0005975">
    <property type="term" value="P:carbohydrate metabolic process"/>
    <property type="evidence" value="ECO:0007669"/>
    <property type="project" value="InterPro"/>
</dbReference>
<dbReference type="AlphaFoldDB" id="A0AAD7HM77"/>
<evidence type="ECO:0000313" key="4">
    <source>
        <dbReference type="EMBL" id="KAJ7723450.1"/>
    </source>
</evidence>
<keyword evidence="5" id="KW-1185">Reference proteome</keyword>
<sequence>MIRSTLLILALSIALAAGQIPPYLGQCGGIDYTGTTTCVSGTVCTELDPFYYQCLPEAPPPTSISSVPTSTNS</sequence>
<dbReference type="SMART" id="SM00236">
    <property type="entry name" value="fCBD"/>
    <property type="match status" value="1"/>
</dbReference>
<feature type="signal peptide" evidence="2">
    <location>
        <begin position="1"/>
        <end position="18"/>
    </location>
</feature>
<gene>
    <name evidence="4" type="ORF">DFH07DRAFT_855825</name>
</gene>
<dbReference type="GO" id="GO:0005576">
    <property type="term" value="C:extracellular region"/>
    <property type="evidence" value="ECO:0007669"/>
    <property type="project" value="InterPro"/>
</dbReference>
<evidence type="ECO:0000256" key="2">
    <source>
        <dbReference type="SAM" id="SignalP"/>
    </source>
</evidence>
<organism evidence="4 5">
    <name type="scientific">Mycena maculata</name>
    <dbReference type="NCBI Taxonomy" id="230809"/>
    <lineage>
        <taxon>Eukaryota</taxon>
        <taxon>Fungi</taxon>
        <taxon>Dikarya</taxon>
        <taxon>Basidiomycota</taxon>
        <taxon>Agaricomycotina</taxon>
        <taxon>Agaricomycetes</taxon>
        <taxon>Agaricomycetidae</taxon>
        <taxon>Agaricales</taxon>
        <taxon>Marasmiineae</taxon>
        <taxon>Mycenaceae</taxon>
        <taxon>Mycena</taxon>
    </lineage>
</organism>
<dbReference type="InterPro" id="IPR035971">
    <property type="entry name" value="CBD_sf"/>
</dbReference>
<dbReference type="PROSITE" id="PS51164">
    <property type="entry name" value="CBM1_2"/>
    <property type="match status" value="1"/>
</dbReference>
<dbReference type="SUPFAM" id="SSF57180">
    <property type="entry name" value="Cellulose-binding domain"/>
    <property type="match status" value="1"/>
</dbReference>
<reference evidence="4" key="1">
    <citation type="submission" date="2023-03" db="EMBL/GenBank/DDBJ databases">
        <title>Massive genome expansion in bonnet fungi (Mycena s.s.) driven by repeated elements and novel gene families across ecological guilds.</title>
        <authorList>
            <consortium name="Lawrence Berkeley National Laboratory"/>
            <person name="Harder C.B."/>
            <person name="Miyauchi S."/>
            <person name="Viragh M."/>
            <person name="Kuo A."/>
            <person name="Thoen E."/>
            <person name="Andreopoulos B."/>
            <person name="Lu D."/>
            <person name="Skrede I."/>
            <person name="Drula E."/>
            <person name="Henrissat B."/>
            <person name="Morin E."/>
            <person name="Kohler A."/>
            <person name="Barry K."/>
            <person name="LaButti K."/>
            <person name="Morin E."/>
            <person name="Salamov A."/>
            <person name="Lipzen A."/>
            <person name="Mereny Z."/>
            <person name="Hegedus B."/>
            <person name="Baldrian P."/>
            <person name="Stursova M."/>
            <person name="Weitz H."/>
            <person name="Taylor A."/>
            <person name="Grigoriev I.V."/>
            <person name="Nagy L.G."/>
            <person name="Martin F."/>
            <person name="Kauserud H."/>
        </authorList>
    </citation>
    <scope>NUCLEOTIDE SEQUENCE</scope>
    <source>
        <strain evidence="4">CBHHK188m</strain>
    </source>
</reference>
<dbReference type="Pfam" id="PF00734">
    <property type="entry name" value="CBM_1"/>
    <property type="match status" value="1"/>
</dbReference>
<feature type="domain" description="CBM1" evidence="3">
    <location>
        <begin position="19"/>
        <end position="55"/>
    </location>
</feature>
<dbReference type="Proteomes" id="UP001215280">
    <property type="component" value="Unassembled WGS sequence"/>
</dbReference>
<comment type="caution">
    <text evidence="4">The sequence shown here is derived from an EMBL/GenBank/DDBJ whole genome shotgun (WGS) entry which is preliminary data.</text>
</comment>
<dbReference type="EMBL" id="JARJLG010000247">
    <property type="protein sequence ID" value="KAJ7723450.1"/>
    <property type="molecule type" value="Genomic_DNA"/>
</dbReference>